<protein>
    <recommendedName>
        <fullName evidence="2">VWFA domain-containing protein</fullName>
    </recommendedName>
</protein>
<dbReference type="SMART" id="SM00327">
    <property type="entry name" value="VWA"/>
    <property type="match status" value="1"/>
</dbReference>
<accession>A0AAD9NFD5</accession>
<dbReference type="SUPFAM" id="SSF82895">
    <property type="entry name" value="TSP-1 type 1 repeat"/>
    <property type="match status" value="1"/>
</dbReference>
<feature type="transmembrane region" description="Helical" evidence="1">
    <location>
        <begin position="207"/>
        <end position="228"/>
    </location>
</feature>
<dbReference type="InterPro" id="IPR002035">
    <property type="entry name" value="VWF_A"/>
</dbReference>
<dbReference type="InterPro" id="IPR036383">
    <property type="entry name" value="TSP1_rpt_sf"/>
</dbReference>
<dbReference type="Gene3D" id="3.40.50.410">
    <property type="entry name" value="von Willebrand factor, type A domain"/>
    <property type="match status" value="1"/>
</dbReference>
<name>A0AAD9NFD5_RIDPI</name>
<keyword evidence="1" id="KW-0472">Membrane</keyword>
<feature type="transmembrane region" description="Helical" evidence="1">
    <location>
        <begin position="248"/>
        <end position="269"/>
    </location>
</feature>
<dbReference type="AlphaFoldDB" id="A0AAD9NFD5"/>
<dbReference type="PRINTS" id="PR00453">
    <property type="entry name" value="VWFADOMAIN"/>
</dbReference>
<dbReference type="PANTHER" id="PTHR24020:SF84">
    <property type="entry name" value="VWFA DOMAIN-CONTAINING PROTEIN"/>
    <property type="match status" value="1"/>
</dbReference>
<evidence type="ECO:0000259" key="2">
    <source>
        <dbReference type="PROSITE" id="PS50234"/>
    </source>
</evidence>
<keyword evidence="4" id="KW-1185">Reference proteome</keyword>
<gene>
    <name evidence="3" type="ORF">NP493_1316g01004</name>
</gene>
<dbReference type="Gene3D" id="2.20.100.10">
    <property type="entry name" value="Thrombospondin type-1 (TSP1) repeat"/>
    <property type="match status" value="1"/>
</dbReference>
<keyword evidence="1" id="KW-1133">Transmembrane helix</keyword>
<evidence type="ECO:0000313" key="4">
    <source>
        <dbReference type="Proteomes" id="UP001209878"/>
    </source>
</evidence>
<reference evidence="3" key="1">
    <citation type="journal article" date="2023" name="Mol. Biol. Evol.">
        <title>Third-Generation Sequencing Reveals the Adaptive Role of the Epigenome in Three Deep-Sea Polychaetes.</title>
        <authorList>
            <person name="Perez M."/>
            <person name="Aroh O."/>
            <person name="Sun Y."/>
            <person name="Lan Y."/>
            <person name="Juniper S.K."/>
            <person name="Young C.R."/>
            <person name="Angers B."/>
            <person name="Qian P.Y."/>
        </authorList>
    </citation>
    <scope>NUCLEOTIDE SEQUENCE</scope>
    <source>
        <strain evidence="3">R07B-5</strain>
    </source>
</reference>
<dbReference type="InterPro" id="IPR050525">
    <property type="entry name" value="ECM_Assembly_Org"/>
</dbReference>
<comment type="caution">
    <text evidence="3">The sequence shown here is derived from an EMBL/GenBank/DDBJ whole genome shotgun (WGS) entry which is preliminary data.</text>
</comment>
<proteinExistence type="predicted"/>
<dbReference type="PROSITE" id="PS50234">
    <property type="entry name" value="VWFA"/>
    <property type="match status" value="1"/>
</dbReference>
<sequence length="313" mass="34635">MVAIFALVNHMVLMVVLVLTIGIVTADPYANRKWSKCSVRCGIGTRTRVDKNGANKQKIPCHTHSCVPVVGKCRGDLVFVLDSSQSIKALQWFIVKQFVMDIIRGLNVNAKQTRVGVVVYSTWVEDVFHLQQHDDVDVMLKTVWEIGYMAGVTNTAGGIKSMRHMMARYKRSNVKQIAIIVTDGKSNLDDEFTIPEANKAKKENIEILVVELGWYSISVFLMSIYRPIVFAALEKASTSLCISSAEWVTLSSANSSSLISIRVVLVFALKCVMMSRPATALASHGSKLIEACLGNALRDGVQSFMVYVVRDVE</sequence>
<organism evidence="3 4">
    <name type="scientific">Ridgeia piscesae</name>
    <name type="common">Tubeworm</name>
    <dbReference type="NCBI Taxonomy" id="27915"/>
    <lineage>
        <taxon>Eukaryota</taxon>
        <taxon>Metazoa</taxon>
        <taxon>Spiralia</taxon>
        <taxon>Lophotrochozoa</taxon>
        <taxon>Annelida</taxon>
        <taxon>Polychaeta</taxon>
        <taxon>Sedentaria</taxon>
        <taxon>Canalipalpata</taxon>
        <taxon>Sabellida</taxon>
        <taxon>Siboglinidae</taxon>
        <taxon>Ridgeia</taxon>
    </lineage>
</organism>
<feature type="domain" description="VWFA" evidence="2">
    <location>
        <begin position="76"/>
        <end position="213"/>
    </location>
</feature>
<dbReference type="Proteomes" id="UP001209878">
    <property type="component" value="Unassembled WGS sequence"/>
</dbReference>
<keyword evidence="1" id="KW-0812">Transmembrane</keyword>
<dbReference type="Pfam" id="PF00092">
    <property type="entry name" value="VWA"/>
    <property type="match status" value="1"/>
</dbReference>
<evidence type="ECO:0000256" key="1">
    <source>
        <dbReference type="SAM" id="Phobius"/>
    </source>
</evidence>
<feature type="transmembrane region" description="Helical" evidence="1">
    <location>
        <begin position="6"/>
        <end position="26"/>
    </location>
</feature>
<evidence type="ECO:0000313" key="3">
    <source>
        <dbReference type="EMBL" id="KAK2166553.1"/>
    </source>
</evidence>
<dbReference type="PANTHER" id="PTHR24020">
    <property type="entry name" value="COLLAGEN ALPHA"/>
    <property type="match status" value="1"/>
</dbReference>
<dbReference type="SUPFAM" id="SSF53300">
    <property type="entry name" value="vWA-like"/>
    <property type="match status" value="1"/>
</dbReference>
<dbReference type="InterPro" id="IPR036465">
    <property type="entry name" value="vWFA_dom_sf"/>
</dbReference>
<dbReference type="CDD" id="cd01450">
    <property type="entry name" value="vWFA_subfamily_ECM"/>
    <property type="match status" value="1"/>
</dbReference>
<dbReference type="EMBL" id="JAODUO010001316">
    <property type="protein sequence ID" value="KAK2166553.1"/>
    <property type="molecule type" value="Genomic_DNA"/>
</dbReference>